<accession>A0A9X2UND2</accession>
<dbReference type="AlphaFoldDB" id="A0A9X2UND2"/>
<feature type="region of interest" description="Disordered" evidence="1">
    <location>
        <begin position="75"/>
        <end position="98"/>
    </location>
</feature>
<dbReference type="RefSeq" id="WP_259091311.1">
    <property type="nucleotide sequence ID" value="NZ_JANTZY010000031.1"/>
</dbReference>
<dbReference type="Pfam" id="PF09709">
    <property type="entry name" value="Cas_Csd1"/>
    <property type="match status" value="1"/>
</dbReference>
<dbReference type="InterPro" id="IPR010144">
    <property type="entry name" value="CRISPR-assoc_prot_Csd1-typ"/>
</dbReference>
<dbReference type="EMBL" id="JANUBF010000036">
    <property type="protein sequence ID" value="MCS4038071.1"/>
    <property type="molecule type" value="Genomic_DNA"/>
</dbReference>
<sequence length="637" mass="70810">MIKDLVDFYDNSPEMTPLGHTSPSDPPELALHIDRRAREASITANTQSFFYPRPPRSGLTSNSAVACDQIKYMTGFTGNDRDRGDQLPYPPRPPLKKPDAELMLVPGKIDSVLTPFLQDRKEISFTPDADRWGTNKYFYSSENSYLSRLHDCIESLPPPASEALSTLRDVLTPRLRERLIEASERTYNAYVVVFVDGEPLLQPVGEEPTELQRQIQEANARLKLDEMSTGKEVDEPVEGTCSTCGQTARIAAKHSKFKGKSLINANQPAYRSHGHKQSITTGICVSCAVKYPAALEHMADDGSRVVYSRSEETDLQWFFFSPEKPDASTGLFASVIEGQVGGREARRVYKALREGEALPEASEVSIVAIGNTTQRMAFRYGQSKSSNDLAENLSGWVDRQGTRSIGVAEHCRNISPVTPSGEDEDGPGSSHSRIRGDLTKVPEATYDAVVRSALSGQTLPLYHLKPLLGRLANAQAETRGYRLDDVIPTIRLAVDMDRESVAYKLGKLLSLSDYVYWLVDDKGLQMSQRHYTSLSTQPNRSFGMLCRDVRTRLTQLLNKEKEDLDAGDEKIRKAVWADKEITELIDGIDEVPRSLGNEGQAQFALGYHRGRQQRFSPDEGENQTDFSSSDSEGEDSA</sequence>
<reference evidence="2" key="1">
    <citation type="submission" date="2022-08" db="EMBL/GenBank/DDBJ databases">
        <title>Genomic Encyclopedia of Type Strains, Phase V (KMG-V): Genome sequencing to study the core and pangenomes of soil and plant-associated prokaryotes.</title>
        <authorList>
            <person name="Whitman W."/>
        </authorList>
    </citation>
    <scope>NUCLEOTIDE SEQUENCE</scope>
    <source>
        <strain evidence="2">SP3012</strain>
    </source>
</reference>
<feature type="region of interest" description="Disordered" evidence="1">
    <location>
        <begin position="413"/>
        <end position="437"/>
    </location>
</feature>
<evidence type="ECO:0000256" key="1">
    <source>
        <dbReference type="SAM" id="MobiDB-lite"/>
    </source>
</evidence>
<organism evidence="2 3">
    <name type="scientific">Salinibacter ruber</name>
    <dbReference type="NCBI Taxonomy" id="146919"/>
    <lineage>
        <taxon>Bacteria</taxon>
        <taxon>Pseudomonadati</taxon>
        <taxon>Rhodothermota</taxon>
        <taxon>Rhodothermia</taxon>
        <taxon>Rhodothermales</taxon>
        <taxon>Salinibacteraceae</taxon>
        <taxon>Salinibacter</taxon>
    </lineage>
</organism>
<gene>
    <name evidence="2" type="ORF">GGQ01_003161</name>
</gene>
<evidence type="ECO:0000313" key="2">
    <source>
        <dbReference type="EMBL" id="MCS4038071.1"/>
    </source>
</evidence>
<protein>
    <submittedName>
        <fullName evidence="2">Uncharacterized protein</fullName>
    </submittedName>
</protein>
<evidence type="ECO:0000313" key="3">
    <source>
        <dbReference type="Proteomes" id="UP001155040"/>
    </source>
</evidence>
<comment type="caution">
    <text evidence="2">The sequence shown here is derived from an EMBL/GenBank/DDBJ whole genome shotgun (WGS) entry which is preliminary data.</text>
</comment>
<proteinExistence type="predicted"/>
<feature type="region of interest" description="Disordered" evidence="1">
    <location>
        <begin position="602"/>
        <end position="637"/>
    </location>
</feature>
<dbReference type="Proteomes" id="UP001155040">
    <property type="component" value="Unassembled WGS sequence"/>
</dbReference>
<name>A0A9X2UND2_9BACT</name>